<reference evidence="10 11" key="1">
    <citation type="submission" date="2024-08" db="EMBL/GenBank/DDBJ databases">
        <title>Insights into the chromosomal genome structure of Flemingia macrophylla.</title>
        <authorList>
            <person name="Ding Y."/>
            <person name="Zhao Y."/>
            <person name="Bi W."/>
            <person name="Wu M."/>
            <person name="Zhao G."/>
            <person name="Gong Y."/>
            <person name="Li W."/>
            <person name="Zhang P."/>
        </authorList>
    </citation>
    <scope>NUCLEOTIDE SEQUENCE [LARGE SCALE GENOMIC DNA]</scope>
    <source>
        <strain evidence="10">DYQJB</strain>
        <tissue evidence="10">Leaf</tissue>
    </source>
</reference>
<evidence type="ECO:0000313" key="10">
    <source>
        <dbReference type="EMBL" id="KAL2336812.1"/>
    </source>
</evidence>
<dbReference type="InterPro" id="IPR002885">
    <property type="entry name" value="PPR_rpt"/>
</dbReference>
<dbReference type="Proteomes" id="UP001603857">
    <property type="component" value="Unassembled WGS sequence"/>
</dbReference>
<organism evidence="10 11">
    <name type="scientific">Flemingia macrophylla</name>
    <dbReference type="NCBI Taxonomy" id="520843"/>
    <lineage>
        <taxon>Eukaryota</taxon>
        <taxon>Viridiplantae</taxon>
        <taxon>Streptophyta</taxon>
        <taxon>Embryophyta</taxon>
        <taxon>Tracheophyta</taxon>
        <taxon>Spermatophyta</taxon>
        <taxon>Magnoliopsida</taxon>
        <taxon>eudicotyledons</taxon>
        <taxon>Gunneridae</taxon>
        <taxon>Pentapetalae</taxon>
        <taxon>rosids</taxon>
        <taxon>fabids</taxon>
        <taxon>Fabales</taxon>
        <taxon>Fabaceae</taxon>
        <taxon>Papilionoideae</taxon>
        <taxon>50 kb inversion clade</taxon>
        <taxon>NPAAA clade</taxon>
        <taxon>indigoferoid/millettioid clade</taxon>
        <taxon>Phaseoleae</taxon>
        <taxon>Flemingia</taxon>
    </lineage>
</organism>
<evidence type="ECO:0000256" key="7">
    <source>
        <dbReference type="PROSITE-ProRule" id="PRU00708"/>
    </source>
</evidence>
<comment type="subcellular location">
    <subcellularLocation>
        <location evidence="1">Membrane</location>
        <topology evidence="1">Multi-pass membrane protein</topology>
    </subcellularLocation>
</comment>
<keyword evidence="3 8" id="KW-0812">Transmembrane</keyword>
<evidence type="ECO:0000313" key="11">
    <source>
        <dbReference type="Proteomes" id="UP001603857"/>
    </source>
</evidence>
<evidence type="ECO:0000256" key="2">
    <source>
        <dbReference type="ARBA" id="ARBA00008572"/>
    </source>
</evidence>
<dbReference type="Gene3D" id="1.20.1740.10">
    <property type="entry name" value="Amino acid/polyamine transporter I"/>
    <property type="match status" value="1"/>
</dbReference>
<dbReference type="GO" id="GO:0016020">
    <property type="term" value="C:membrane"/>
    <property type="evidence" value="ECO:0007669"/>
    <property type="project" value="UniProtKB-SubCell"/>
</dbReference>
<accession>A0ABD1MMQ5</accession>
<name>A0ABD1MMQ5_9FABA</name>
<evidence type="ECO:0000256" key="8">
    <source>
        <dbReference type="SAM" id="Phobius"/>
    </source>
</evidence>
<dbReference type="EMBL" id="JBGMDY010000004">
    <property type="protein sequence ID" value="KAL2336812.1"/>
    <property type="molecule type" value="Genomic_DNA"/>
</dbReference>
<keyword evidence="11" id="KW-1185">Reference proteome</keyword>
<dbReference type="InterPro" id="IPR004841">
    <property type="entry name" value="AA-permease/SLC12A_dom"/>
</dbReference>
<evidence type="ECO:0000256" key="3">
    <source>
        <dbReference type="ARBA" id="ARBA00022692"/>
    </source>
</evidence>
<gene>
    <name evidence="10" type="ORF">Fmac_011258</name>
</gene>
<evidence type="ECO:0000256" key="5">
    <source>
        <dbReference type="ARBA" id="ARBA00022989"/>
    </source>
</evidence>
<dbReference type="PANTHER" id="PTHR43243">
    <property type="entry name" value="INNER MEMBRANE TRANSPORTER YGJI-RELATED"/>
    <property type="match status" value="1"/>
</dbReference>
<keyword evidence="6 8" id="KW-0472">Membrane</keyword>
<comment type="similarity">
    <text evidence="2">Belongs to the amino acid-polyamine-organocation (APC) superfamily. Cationic amino acid transporter (CAT) (TC 2.A.3.3) family.</text>
</comment>
<feature type="transmembrane region" description="Helical" evidence="8">
    <location>
        <begin position="7"/>
        <end position="24"/>
    </location>
</feature>
<keyword evidence="5 8" id="KW-1133">Transmembrane helix</keyword>
<sequence length="249" mass="27670">MSIFNNAVTIIHFLVLIFIMVAGITRTDPNNLTPFAPYGTHGAIKAFAVLFFSYMGFDAVSTMAEETKNPARFYFTFFPAKTKVPARKCYNSFSALLSSLIKSEIWLTQSLSATRYLYGHACWICHSQGGCNGVGLLLMKGGGREALRGNWLVVLRKGRTQTTSTVAKSKAYALVGGYKCGCVQLAREAFDKIKTRDAATWSAMVLGLAVNLRNHEAIELFVEMEKVGLKGKIKKEDCRRKKEKGKERK</sequence>
<dbReference type="AlphaFoldDB" id="A0ABD1MMQ5"/>
<comment type="caution">
    <text evidence="10">The sequence shown here is derived from an EMBL/GenBank/DDBJ whole genome shotgun (WGS) entry which is preliminary data.</text>
</comment>
<evidence type="ECO:0000259" key="9">
    <source>
        <dbReference type="Pfam" id="PF00324"/>
    </source>
</evidence>
<feature type="transmembrane region" description="Helical" evidence="8">
    <location>
        <begin position="44"/>
        <end position="64"/>
    </location>
</feature>
<dbReference type="Pfam" id="PF00324">
    <property type="entry name" value="AA_permease"/>
    <property type="match status" value="1"/>
</dbReference>
<keyword evidence="4" id="KW-0677">Repeat</keyword>
<evidence type="ECO:0000256" key="4">
    <source>
        <dbReference type="ARBA" id="ARBA00022737"/>
    </source>
</evidence>
<evidence type="ECO:0000256" key="1">
    <source>
        <dbReference type="ARBA" id="ARBA00004141"/>
    </source>
</evidence>
<dbReference type="PANTHER" id="PTHR43243:SF1">
    <property type="entry name" value="CATIONIC AMINO ACID TRANSPORTER 1"/>
    <property type="match status" value="1"/>
</dbReference>
<protein>
    <recommendedName>
        <fullName evidence="9">Amino acid permease/ SLC12A domain-containing protein</fullName>
    </recommendedName>
</protein>
<feature type="repeat" description="PPR" evidence="7">
    <location>
        <begin position="197"/>
        <end position="231"/>
    </location>
</feature>
<dbReference type="InterPro" id="IPR011990">
    <property type="entry name" value="TPR-like_helical_dom_sf"/>
</dbReference>
<dbReference type="Gene3D" id="1.25.40.10">
    <property type="entry name" value="Tetratricopeptide repeat domain"/>
    <property type="match status" value="1"/>
</dbReference>
<feature type="domain" description="Amino acid permease/ SLC12A" evidence="9">
    <location>
        <begin position="8"/>
        <end position="72"/>
    </location>
</feature>
<dbReference type="PROSITE" id="PS51375">
    <property type="entry name" value="PPR"/>
    <property type="match status" value="1"/>
</dbReference>
<proteinExistence type="inferred from homology"/>
<evidence type="ECO:0000256" key="6">
    <source>
        <dbReference type="ARBA" id="ARBA00023136"/>
    </source>
</evidence>